<dbReference type="EMBL" id="BNDV01000018">
    <property type="protein sequence ID" value="GHI18042.1"/>
    <property type="molecule type" value="Genomic_DNA"/>
</dbReference>
<keyword evidence="3" id="KW-1185">Reference proteome</keyword>
<accession>A0ABQ3NZ44</accession>
<name>A0ABQ3NZ44_STRVG</name>
<evidence type="ECO:0000313" key="3">
    <source>
        <dbReference type="Proteomes" id="UP000660554"/>
    </source>
</evidence>
<protein>
    <submittedName>
        <fullName evidence="2">Uncharacterized protein</fullName>
    </submittedName>
</protein>
<organism evidence="2 3">
    <name type="scientific">Streptomyces virginiae</name>
    <name type="common">Streptomyces cinnamonensis</name>
    <dbReference type="NCBI Taxonomy" id="1961"/>
    <lineage>
        <taxon>Bacteria</taxon>
        <taxon>Bacillati</taxon>
        <taxon>Actinomycetota</taxon>
        <taxon>Actinomycetes</taxon>
        <taxon>Kitasatosporales</taxon>
        <taxon>Streptomycetaceae</taxon>
        <taxon>Streptomyces</taxon>
    </lineage>
</organism>
<proteinExistence type="predicted"/>
<feature type="compositionally biased region" description="Basic and acidic residues" evidence="1">
    <location>
        <begin position="55"/>
        <end position="79"/>
    </location>
</feature>
<feature type="region of interest" description="Disordered" evidence="1">
    <location>
        <begin position="16"/>
        <end position="133"/>
    </location>
</feature>
<dbReference type="Proteomes" id="UP000660554">
    <property type="component" value="Unassembled WGS sequence"/>
</dbReference>
<gene>
    <name evidence="2" type="ORF">Scinn_75050</name>
</gene>
<reference evidence="3" key="1">
    <citation type="submission" date="2020-09" db="EMBL/GenBank/DDBJ databases">
        <title>Whole genome shotgun sequence of Streptomyces cinnamonensis NBRC 15873.</title>
        <authorList>
            <person name="Komaki H."/>
            <person name="Tamura T."/>
        </authorList>
    </citation>
    <scope>NUCLEOTIDE SEQUENCE [LARGE SCALE GENOMIC DNA]</scope>
    <source>
        <strain evidence="3">NBRC 15873</strain>
    </source>
</reference>
<comment type="caution">
    <text evidence="2">The sequence shown here is derived from an EMBL/GenBank/DDBJ whole genome shotgun (WGS) entry which is preliminary data.</text>
</comment>
<sequence>MGPAAAAEYPYLGAEMSTHADGLPPARTPDWEQRTGDPVRTADTGLRSGPGTSFRHREEVRGTRWEKRGRGGARGDRASPRSRVRGFGGFSLPGAAPLRGLRPRTPAPQTPAGLEERGSAPGPPRLKRRRGWN</sequence>
<evidence type="ECO:0000313" key="2">
    <source>
        <dbReference type="EMBL" id="GHI18042.1"/>
    </source>
</evidence>
<evidence type="ECO:0000256" key="1">
    <source>
        <dbReference type="SAM" id="MobiDB-lite"/>
    </source>
</evidence>